<dbReference type="InterPro" id="IPR050900">
    <property type="entry name" value="Transposase_IS3/IS150/IS904"/>
</dbReference>
<dbReference type="InterPro" id="IPR025948">
    <property type="entry name" value="HTH-like_dom"/>
</dbReference>
<dbReference type="PANTHER" id="PTHR46889">
    <property type="entry name" value="TRANSPOSASE INSF FOR INSERTION SEQUENCE IS3B-RELATED"/>
    <property type="match status" value="1"/>
</dbReference>
<comment type="caution">
    <text evidence="2">The sequence shown here is derived from an EMBL/GenBank/DDBJ whole genome shotgun (WGS) entry which is preliminary data.</text>
</comment>
<feature type="domain" description="HTH-like" evidence="1">
    <location>
        <begin position="2"/>
        <end position="58"/>
    </location>
</feature>
<organism evidence="2 3">
    <name type="scientific">Pseudoramibacter porci</name>
    <dbReference type="NCBI Taxonomy" id="2606631"/>
    <lineage>
        <taxon>Bacteria</taxon>
        <taxon>Bacillati</taxon>
        <taxon>Bacillota</taxon>
        <taxon>Clostridia</taxon>
        <taxon>Eubacteriales</taxon>
        <taxon>Eubacteriaceae</taxon>
        <taxon>Pseudoramibacter</taxon>
    </lineage>
</organism>
<dbReference type="PANTHER" id="PTHR46889:SF4">
    <property type="entry name" value="TRANSPOSASE INSO FOR INSERTION SEQUENCE ELEMENT IS911B-RELATED"/>
    <property type="match status" value="1"/>
</dbReference>
<evidence type="ECO:0000313" key="3">
    <source>
        <dbReference type="Proteomes" id="UP000461754"/>
    </source>
</evidence>
<dbReference type="EMBL" id="VUMO01000020">
    <property type="protein sequence ID" value="MSS20667.1"/>
    <property type="molecule type" value="Genomic_DNA"/>
</dbReference>
<gene>
    <name evidence="2" type="ORF">FYJ52_09700</name>
</gene>
<evidence type="ECO:0000313" key="2">
    <source>
        <dbReference type="EMBL" id="MSS20667.1"/>
    </source>
</evidence>
<evidence type="ECO:0000259" key="1">
    <source>
        <dbReference type="Pfam" id="PF13276"/>
    </source>
</evidence>
<dbReference type="Pfam" id="PF13276">
    <property type="entry name" value="HTH_21"/>
    <property type="match status" value="1"/>
</dbReference>
<proteinExistence type="predicted"/>
<reference evidence="2 3" key="1">
    <citation type="submission" date="2019-08" db="EMBL/GenBank/DDBJ databases">
        <title>In-depth cultivation of the pig gut microbiome towards novel bacterial diversity and tailored functional studies.</title>
        <authorList>
            <person name="Wylensek D."/>
            <person name="Hitch T.C.A."/>
            <person name="Clavel T."/>
        </authorList>
    </citation>
    <scope>NUCLEOTIDE SEQUENCE [LARGE SCALE GENOMIC DNA]</scope>
    <source>
        <strain evidence="2 3">RF-744-FAT-4</strain>
    </source>
</reference>
<dbReference type="AlphaFoldDB" id="A0A7X2NHI6"/>
<accession>A0A7X2NHI6</accession>
<protein>
    <submittedName>
        <fullName evidence="2">Transposase</fullName>
    </submittedName>
</protein>
<dbReference type="Proteomes" id="UP000461754">
    <property type="component" value="Unassembled WGS sequence"/>
</dbReference>
<keyword evidence="3" id="KW-1185">Reference proteome</keyword>
<sequence length="84" mass="9892">KRNAALSERIRAIFEDHHGTYGVRRIYHELVNQGHKVNHKRVQRLMHQMRLCGKRPKEKYHSYIGTVGKIADNIIDRDFSTKAP</sequence>
<name>A0A7X2NHI6_9FIRM</name>
<feature type="non-terminal residue" evidence="2">
    <location>
        <position position="1"/>
    </location>
</feature>
<dbReference type="RefSeq" id="WP_154577032.1">
    <property type="nucleotide sequence ID" value="NZ_VUMO01000020.1"/>
</dbReference>